<evidence type="ECO:0000313" key="1">
    <source>
        <dbReference type="EMBL" id="KIK45118.1"/>
    </source>
</evidence>
<dbReference type="EMBL" id="KN835178">
    <property type="protein sequence ID" value="KIK45118.1"/>
    <property type="molecule type" value="Genomic_DNA"/>
</dbReference>
<organism evidence="1 2">
    <name type="scientific">Suillus luteus UH-Slu-Lm8-n1</name>
    <dbReference type="NCBI Taxonomy" id="930992"/>
    <lineage>
        <taxon>Eukaryota</taxon>
        <taxon>Fungi</taxon>
        <taxon>Dikarya</taxon>
        <taxon>Basidiomycota</taxon>
        <taxon>Agaricomycotina</taxon>
        <taxon>Agaricomycetes</taxon>
        <taxon>Agaricomycetidae</taxon>
        <taxon>Boletales</taxon>
        <taxon>Suillineae</taxon>
        <taxon>Suillaceae</taxon>
        <taxon>Suillus</taxon>
    </lineage>
</organism>
<name>A0A0D0BPQ0_9AGAM</name>
<gene>
    <name evidence="1" type="ORF">CY34DRAFT_801973</name>
</gene>
<proteinExistence type="predicted"/>
<dbReference type="AlphaFoldDB" id="A0A0D0BPQ0"/>
<sequence length="67" mass="7274">MCSIKELQGLPRSLELTCLILLAGTDKLPAVRGDSCTTNMPFLISEYLFAAHVAAPGQNRSSTTRKH</sequence>
<keyword evidence="2" id="KW-1185">Reference proteome</keyword>
<dbReference type="HOGENOM" id="CLU_2814138_0_0_1"/>
<reference evidence="2" key="2">
    <citation type="submission" date="2015-01" db="EMBL/GenBank/DDBJ databases">
        <title>Evolutionary Origins and Diversification of the Mycorrhizal Mutualists.</title>
        <authorList>
            <consortium name="DOE Joint Genome Institute"/>
            <consortium name="Mycorrhizal Genomics Consortium"/>
            <person name="Kohler A."/>
            <person name="Kuo A."/>
            <person name="Nagy L.G."/>
            <person name="Floudas D."/>
            <person name="Copeland A."/>
            <person name="Barry K.W."/>
            <person name="Cichocki N."/>
            <person name="Veneault-Fourrey C."/>
            <person name="LaButti K."/>
            <person name="Lindquist E.A."/>
            <person name="Lipzen A."/>
            <person name="Lundell T."/>
            <person name="Morin E."/>
            <person name="Murat C."/>
            <person name="Riley R."/>
            <person name="Ohm R."/>
            <person name="Sun H."/>
            <person name="Tunlid A."/>
            <person name="Henrissat B."/>
            <person name="Grigoriev I.V."/>
            <person name="Hibbett D.S."/>
            <person name="Martin F."/>
        </authorList>
    </citation>
    <scope>NUCLEOTIDE SEQUENCE [LARGE SCALE GENOMIC DNA]</scope>
    <source>
        <strain evidence="2">UH-Slu-Lm8-n1</strain>
    </source>
</reference>
<protein>
    <submittedName>
        <fullName evidence="1">Uncharacterized protein</fullName>
    </submittedName>
</protein>
<dbReference type="InParanoid" id="A0A0D0BPQ0"/>
<accession>A0A0D0BPQ0</accession>
<reference evidence="1 2" key="1">
    <citation type="submission" date="2014-04" db="EMBL/GenBank/DDBJ databases">
        <authorList>
            <consortium name="DOE Joint Genome Institute"/>
            <person name="Kuo A."/>
            <person name="Ruytinx J."/>
            <person name="Rineau F."/>
            <person name="Colpaert J."/>
            <person name="Kohler A."/>
            <person name="Nagy L.G."/>
            <person name="Floudas D."/>
            <person name="Copeland A."/>
            <person name="Barry K.W."/>
            <person name="Cichocki N."/>
            <person name="Veneault-Fourrey C."/>
            <person name="LaButti K."/>
            <person name="Lindquist E.A."/>
            <person name="Lipzen A."/>
            <person name="Lundell T."/>
            <person name="Morin E."/>
            <person name="Murat C."/>
            <person name="Sun H."/>
            <person name="Tunlid A."/>
            <person name="Henrissat B."/>
            <person name="Grigoriev I.V."/>
            <person name="Hibbett D.S."/>
            <person name="Martin F."/>
            <person name="Nordberg H.P."/>
            <person name="Cantor M.N."/>
            <person name="Hua S.X."/>
        </authorList>
    </citation>
    <scope>NUCLEOTIDE SEQUENCE [LARGE SCALE GENOMIC DNA]</scope>
    <source>
        <strain evidence="1 2">UH-Slu-Lm8-n1</strain>
    </source>
</reference>
<dbReference type="Proteomes" id="UP000054485">
    <property type="component" value="Unassembled WGS sequence"/>
</dbReference>
<evidence type="ECO:0000313" key="2">
    <source>
        <dbReference type="Proteomes" id="UP000054485"/>
    </source>
</evidence>